<dbReference type="InterPro" id="IPR013149">
    <property type="entry name" value="ADH-like_C"/>
</dbReference>
<dbReference type="Proteomes" id="UP000271705">
    <property type="component" value="Unassembled WGS sequence"/>
</dbReference>
<evidence type="ECO:0000313" key="3">
    <source>
        <dbReference type="EMBL" id="RTQ85825.1"/>
    </source>
</evidence>
<accession>A0A431UB92</accession>
<gene>
    <name evidence="3" type="ORF">EKL94_19905</name>
</gene>
<evidence type="ECO:0000256" key="1">
    <source>
        <dbReference type="ARBA" id="ARBA00022857"/>
    </source>
</evidence>
<dbReference type="SMART" id="SM00829">
    <property type="entry name" value="PKS_ER"/>
    <property type="match status" value="1"/>
</dbReference>
<dbReference type="InterPro" id="IPR013154">
    <property type="entry name" value="ADH-like_N"/>
</dbReference>
<dbReference type="InterPro" id="IPR036291">
    <property type="entry name" value="NAD(P)-bd_dom_sf"/>
</dbReference>
<evidence type="ECO:0000259" key="2">
    <source>
        <dbReference type="SMART" id="SM00829"/>
    </source>
</evidence>
<dbReference type="Gene3D" id="3.90.180.10">
    <property type="entry name" value="Medium-chain alcohol dehydrogenases, catalytic domain"/>
    <property type="match status" value="1"/>
</dbReference>
<dbReference type="AlphaFoldDB" id="A0A431UB92"/>
<keyword evidence="1" id="KW-0521">NADP</keyword>
<dbReference type="RefSeq" id="WP_126930374.1">
    <property type="nucleotide sequence ID" value="NZ_RXLZ01000080.1"/>
</dbReference>
<sequence>MLPSQFTMFVARQYGNASVVERLTAKMPKPSVGEVLIEVRAAGINPIDARRMTGEVRHSALPLAFGTEFAGVVRAVGAAAPGFPVGTEVLGSGAGFTHATHILVPSANLIVKPAAMTWEVAGSLAGASQTASTILSTLKLVAGNALLIHGGSGGVGSITVQLARQAGVTVVATSSEDNLAYLAELGAIAVAYGPGLADRIRAVHPMPFDASVDMAGTQEATSVSLALVRADGQIATIAGKPITSARVFPIWVSRDVEELRRVVAGVADGTLRWSVSRTYAFDDAAKAYDDILKGHTRGKSVLLLPQ</sequence>
<comment type="caution">
    <text evidence="3">The sequence shown here is derived from an EMBL/GenBank/DDBJ whole genome shotgun (WGS) entry which is preliminary data.</text>
</comment>
<dbReference type="SUPFAM" id="SSF50129">
    <property type="entry name" value="GroES-like"/>
    <property type="match status" value="1"/>
</dbReference>
<proteinExistence type="predicted"/>
<dbReference type="InterPro" id="IPR051603">
    <property type="entry name" value="Zinc-ADH_QOR/CCCR"/>
</dbReference>
<dbReference type="Pfam" id="PF08240">
    <property type="entry name" value="ADH_N"/>
    <property type="match status" value="1"/>
</dbReference>
<feature type="domain" description="Enoyl reductase (ER)" evidence="2">
    <location>
        <begin position="18"/>
        <end position="302"/>
    </location>
</feature>
<dbReference type="SUPFAM" id="SSF51735">
    <property type="entry name" value="NAD(P)-binding Rossmann-fold domains"/>
    <property type="match status" value="1"/>
</dbReference>
<dbReference type="Pfam" id="PF00107">
    <property type="entry name" value="ADH_zinc_N"/>
    <property type="match status" value="1"/>
</dbReference>
<dbReference type="CDD" id="cd05289">
    <property type="entry name" value="MDR_like_2"/>
    <property type="match status" value="1"/>
</dbReference>
<reference evidence="3 4" key="1">
    <citation type="submission" date="2018-12" db="EMBL/GenBank/DDBJ databases">
        <authorList>
            <person name="Kartti S."/>
            <person name="Manni A."/>
            <person name="Chemao El Fihri M.W."/>
            <person name="Laamarti M."/>
            <person name="Temsamani L."/>
            <person name="El Jamali J.E."/>
            <person name="Ouadghiri M."/>
            <person name="Ibrahimi A."/>
            <person name="Filati-Maltouf A."/>
        </authorList>
    </citation>
    <scope>NUCLEOTIDE SEQUENCE [LARGE SCALE GENOMIC DNA]</scope>
    <source>
        <strain evidence="3 4">MDMC339</strain>
    </source>
</reference>
<dbReference type="Gene3D" id="3.40.50.720">
    <property type="entry name" value="NAD(P)-binding Rossmann-like Domain"/>
    <property type="match status" value="1"/>
</dbReference>
<dbReference type="InterPro" id="IPR011032">
    <property type="entry name" value="GroES-like_sf"/>
</dbReference>
<dbReference type="PANTHER" id="PTHR44154">
    <property type="entry name" value="QUINONE OXIDOREDUCTASE"/>
    <property type="match status" value="1"/>
</dbReference>
<organism evidence="3 4">
    <name type="scientific">Stenotrophomonas maltophilia</name>
    <name type="common">Pseudomonas maltophilia</name>
    <name type="synonym">Xanthomonas maltophilia</name>
    <dbReference type="NCBI Taxonomy" id="40324"/>
    <lineage>
        <taxon>Bacteria</taxon>
        <taxon>Pseudomonadati</taxon>
        <taxon>Pseudomonadota</taxon>
        <taxon>Gammaproteobacteria</taxon>
        <taxon>Lysobacterales</taxon>
        <taxon>Lysobacteraceae</taxon>
        <taxon>Stenotrophomonas</taxon>
        <taxon>Stenotrophomonas maltophilia group</taxon>
    </lineage>
</organism>
<dbReference type="EMBL" id="RXLZ01000080">
    <property type="protein sequence ID" value="RTQ85825.1"/>
    <property type="molecule type" value="Genomic_DNA"/>
</dbReference>
<dbReference type="InterPro" id="IPR020843">
    <property type="entry name" value="ER"/>
</dbReference>
<evidence type="ECO:0000313" key="4">
    <source>
        <dbReference type="Proteomes" id="UP000271705"/>
    </source>
</evidence>
<protein>
    <submittedName>
        <fullName evidence="3">NADP-dependent oxidoreductase</fullName>
    </submittedName>
</protein>
<dbReference type="GO" id="GO:0016491">
    <property type="term" value="F:oxidoreductase activity"/>
    <property type="evidence" value="ECO:0007669"/>
    <property type="project" value="InterPro"/>
</dbReference>
<dbReference type="PANTHER" id="PTHR44154:SF1">
    <property type="entry name" value="QUINONE OXIDOREDUCTASE"/>
    <property type="match status" value="1"/>
</dbReference>
<name>A0A431UB92_STEMA</name>